<keyword evidence="2" id="KW-1185">Reference proteome</keyword>
<organism evidence="1 2">
    <name type="scientific">Paramaledivibacter caminithermalis (strain DSM 15212 / CIP 107654 / DViRD3)</name>
    <name type="common">Clostridium caminithermale</name>
    <dbReference type="NCBI Taxonomy" id="1121301"/>
    <lineage>
        <taxon>Bacteria</taxon>
        <taxon>Bacillati</taxon>
        <taxon>Bacillota</taxon>
        <taxon>Clostridia</taxon>
        <taxon>Peptostreptococcales</taxon>
        <taxon>Caminicellaceae</taxon>
        <taxon>Paramaledivibacter</taxon>
    </lineage>
</organism>
<evidence type="ECO:0000313" key="1">
    <source>
        <dbReference type="EMBL" id="SHK64320.1"/>
    </source>
</evidence>
<dbReference type="EMBL" id="FRAG01000129">
    <property type="protein sequence ID" value="SHK64320.1"/>
    <property type="molecule type" value="Genomic_DNA"/>
</dbReference>
<evidence type="ECO:0000313" key="2">
    <source>
        <dbReference type="Proteomes" id="UP000184465"/>
    </source>
</evidence>
<dbReference type="AlphaFoldDB" id="A0A1M6U580"/>
<proteinExistence type="predicted"/>
<sequence length="40" mass="4383">MGKKPIRTGSFIMAVSNAIIINILDLDRLGGVSNKYLIFC</sequence>
<protein>
    <submittedName>
        <fullName evidence="1">Uncharacterized protein</fullName>
    </submittedName>
</protein>
<reference evidence="1 2" key="1">
    <citation type="submission" date="2016-11" db="EMBL/GenBank/DDBJ databases">
        <authorList>
            <person name="Jaros S."/>
            <person name="Januszkiewicz K."/>
            <person name="Wedrychowicz H."/>
        </authorList>
    </citation>
    <scope>NUCLEOTIDE SEQUENCE [LARGE SCALE GENOMIC DNA]</scope>
    <source>
        <strain evidence="1 2">DSM 15212</strain>
    </source>
</reference>
<accession>A0A1M6U580</accession>
<gene>
    <name evidence="1" type="ORF">SAMN02745912_03873</name>
</gene>
<name>A0A1M6U580_PARC5</name>
<dbReference type="Proteomes" id="UP000184465">
    <property type="component" value="Unassembled WGS sequence"/>
</dbReference>